<accession>A0A087U405</accession>
<dbReference type="EMBL" id="KK118047">
    <property type="protein sequence ID" value="KFM72094.1"/>
    <property type="molecule type" value="Genomic_DNA"/>
</dbReference>
<name>A0A087U405_STEMI</name>
<dbReference type="Proteomes" id="UP000054359">
    <property type="component" value="Unassembled WGS sequence"/>
</dbReference>
<gene>
    <name evidence="2" type="ORF">X975_21007</name>
</gene>
<evidence type="ECO:0000313" key="2">
    <source>
        <dbReference type="EMBL" id="KFM72094.1"/>
    </source>
</evidence>
<feature type="transmembrane region" description="Helical" evidence="1">
    <location>
        <begin position="21"/>
        <end position="44"/>
    </location>
</feature>
<dbReference type="AlphaFoldDB" id="A0A087U405"/>
<sequence>MQCSQKRNICSMKPIFIQGDLFHTIFIHTLLCKFTVKFYFMIVLTNPILVEFPFLGRTEECL</sequence>
<feature type="non-terminal residue" evidence="2">
    <location>
        <position position="62"/>
    </location>
</feature>
<reference evidence="2 3" key="1">
    <citation type="submission" date="2013-11" db="EMBL/GenBank/DDBJ databases">
        <title>Genome sequencing of Stegodyphus mimosarum.</title>
        <authorList>
            <person name="Bechsgaard J."/>
        </authorList>
    </citation>
    <scope>NUCLEOTIDE SEQUENCE [LARGE SCALE GENOMIC DNA]</scope>
</reference>
<evidence type="ECO:0000313" key="3">
    <source>
        <dbReference type="Proteomes" id="UP000054359"/>
    </source>
</evidence>
<keyword evidence="1" id="KW-0472">Membrane</keyword>
<keyword evidence="3" id="KW-1185">Reference proteome</keyword>
<proteinExistence type="predicted"/>
<keyword evidence="1" id="KW-1133">Transmembrane helix</keyword>
<keyword evidence="1" id="KW-0812">Transmembrane</keyword>
<evidence type="ECO:0000256" key="1">
    <source>
        <dbReference type="SAM" id="Phobius"/>
    </source>
</evidence>
<organism evidence="2 3">
    <name type="scientific">Stegodyphus mimosarum</name>
    <name type="common">African social velvet spider</name>
    <dbReference type="NCBI Taxonomy" id="407821"/>
    <lineage>
        <taxon>Eukaryota</taxon>
        <taxon>Metazoa</taxon>
        <taxon>Ecdysozoa</taxon>
        <taxon>Arthropoda</taxon>
        <taxon>Chelicerata</taxon>
        <taxon>Arachnida</taxon>
        <taxon>Araneae</taxon>
        <taxon>Araneomorphae</taxon>
        <taxon>Entelegynae</taxon>
        <taxon>Eresoidea</taxon>
        <taxon>Eresidae</taxon>
        <taxon>Stegodyphus</taxon>
    </lineage>
</organism>
<protein>
    <submittedName>
        <fullName evidence="2">Uncharacterized protein</fullName>
    </submittedName>
</protein>